<comment type="caution">
    <text evidence="2">The sequence shown here is derived from an EMBL/GenBank/DDBJ whole genome shotgun (WGS) entry which is preliminary data.</text>
</comment>
<gene>
    <name evidence="2" type="ORF">GCM10011366_28510</name>
</gene>
<accession>A0A917BX27</accession>
<organism evidence="2 3">
    <name type="scientific">Ornithinimicrobium tianjinense</name>
    <dbReference type="NCBI Taxonomy" id="1195761"/>
    <lineage>
        <taxon>Bacteria</taxon>
        <taxon>Bacillati</taxon>
        <taxon>Actinomycetota</taxon>
        <taxon>Actinomycetes</taxon>
        <taxon>Micrococcales</taxon>
        <taxon>Ornithinimicrobiaceae</taxon>
        <taxon>Ornithinimicrobium</taxon>
    </lineage>
</organism>
<reference evidence="2" key="2">
    <citation type="submission" date="2020-09" db="EMBL/GenBank/DDBJ databases">
        <authorList>
            <person name="Sun Q."/>
            <person name="Zhou Y."/>
        </authorList>
    </citation>
    <scope>NUCLEOTIDE SEQUENCE</scope>
    <source>
        <strain evidence="2">CGMCC 1.12160</strain>
    </source>
</reference>
<feature type="signal peptide" evidence="1">
    <location>
        <begin position="1"/>
        <end position="21"/>
    </location>
</feature>
<proteinExistence type="predicted"/>
<sequence>MRSTVLTAATLGLTLFLAGCGADSTTAGSAGVDEASTTTAADDAAATSGATDAAMTDEVCAAFFQNVPVSLAERAEKDRALLESGETLDPASFGEVNLLKQRIEDLGAEGDQGALVERINAPFVEASDAVLDDPEKSPTDAEITLPEIDVTDSAAAQEEFLASCSG</sequence>
<evidence type="ECO:0000313" key="3">
    <source>
        <dbReference type="Proteomes" id="UP000605670"/>
    </source>
</evidence>
<feature type="chain" id="PRO_5039270624" evidence="1">
    <location>
        <begin position="22"/>
        <end position="166"/>
    </location>
</feature>
<name>A0A917BX27_9MICO</name>
<keyword evidence="1" id="KW-0732">Signal</keyword>
<dbReference type="PROSITE" id="PS51257">
    <property type="entry name" value="PROKAR_LIPOPROTEIN"/>
    <property type="match status" value="1"/>
</dbReference>
<protein>
    <submittedName>
        <fullName evidence="2">Uncharacterized protein</fullName>
    </submittedName>
</protein>
<evidence type="ECO:0000313" key="2">
    <source>
        <dbReference type="EMBL" id="GGF58963.1"/>
    </source>
</evidence>
<dbReference type="Proteomes" id="UP000605670">
    <property type="component" value="Unassembled WGS sequence"/>
</dbReference>
<dbReference type="AlphaFoldDB" id="A0A917BX27"/>
<keyword evidence="3" id="KW-1185">Reference proteome</keyword>
<dbReference type="RefSeq" id="WP_188431931.1">
    <property type="nucleotide sequence ID" value="NZ_BAABKH010000006.1"/>
</dbReference>
<dbReference type="EMBL" id="BMEM01000005">
    <property type="protein sequence ID" value="GGF58963.1"/>
    <property type="molecule type" value="Genomic_DNA"/>
</dbReference>
<evidence type="ECO:0000256" key="1">
    <source>
        <dbReference type="SAM" id="SignalP"/>
    </source>
</evidence>
<reference evidence="2" key="1">
    <citation type="journal article" date="2014" name="Int. J. Syst. Evol. Microbiol.">
        <title>Complete genome sequence of Corynebacterium casei LMG S-19264T (=DSM 44701T), isolated from a smear-ripened cheese.</title>
        <authorList>
            <consortium name="US DOE Joint Genome Institute (JGI-PGF)"/>
            <person name="Walter F."/>
            <person name="Albersmeier A."/>
            <person name="Kalinowski J."/>
            <person name="Ruckert C."/>
        </authorList>
    </citation>
    <scope>NUCLEOTIDE SEQUENCE</scope>
    <source>
        <strain evidence="2">CGMCC 1.12160</strain>
    </source>
</reference>